<reference evidence="1 2" key="1">
    <citation type="submission" date="2017-11" db="EMBL/GenBank/DDBJ databases">
        <title>De-novo sequencing of pomegranate (Punica granatum L.) genome.</title>
        <authorList>
            <person name="Akparov Z."/>
            <person name="Amiraslanov A."/>
            <person name="Hajiyeva S."/>
            <person name="Abbasov M."/>
            <person name="Kaur K."/>
            <person name="Hamwieh A."/>
            <person name="Solovyev V."/>
            <person name="Salamov A."/>
            <person name="Braich B."/>
            <person name="Kosarev P."/>
            <person name="Mahmoud A."/>
            <person name="Hajiyev E."/>
            <person name="Babayeva S."/>
            <person name="Izzatullayeva V."/>
            <person name="Mammadov A."/>
            <person name="Mammadov A."/>
            <person name="Sharifova S."/>
            <person name="Ojaghi J."/>
            <person name="Eynullazada K."/>
            <person name="Bayramov B."/>
            <person name="Abdulazimova A."/>
            <person name="Shahmuradov I."/>
        </authorList>
    </citation>
    <scope>NUCLEOTIDE SEQUENCE [LARGE SCALE GENOMIC DNA]</scope>
    <source>
        <strain evidence="2">cv. AG2017</strain>
        <tissue evidence="1">Leaf</tissue>
    </source>
</reference>
<evidence type="ECO:0000313" key="1">
    <source>
        <dbReference type="EMBL" id="PKI63092.1"/>
    </source>
</evidence>
<dbReference type="EMBL" id="PGOL01000907">
    <property type="protein sequence ID" value="PKI63092.1"/>
    <property type="molecule type" value="Genomic_DNA"/>
</dbReference>
<evidence type="ECO:0000313" key="2">
    <source>
        <dbReference type="Proteomes" id="UP000233551"/>
    </source>
</evidence>
<dbReference type="Proteomes" id="UP000233551">
    <property type="component" value="Unassembled WGS sequence"/>
</dbReference>
<organism evidence="1 2">
    <name type="scientific">Punica granatum</name>
    <name type="common">Pomegranate</name>
    <dbReference type="NCBI Taxonomy" id="22663"/>
    <lineage>
        <taxon>Eukaryota</taxon>
        <taxon>Viridiplantae</taxon>
        <taxon>Streptophyta</taxon>
        <taxon>Embryophyta</taxon>
        <taxon>Tracheophyta</taxon>
        <taxon>Spermatophyta</taxon>
        <taxon>Magnoliopsida</taxon>
        <taxon>eudicotyledons</taxon>
        <taxon>Gunneridae</taxon>
        <taxon>Pentapetalae</taxon>
        <taxon>rosids</taxon>
        <taxon>malvids</taxon>
        <taxon>Myrtales</taxon>
        <taxon>Lythraceae</taxon>
        <taxon>Punica</taxon>
    </lineage>
</organism>
<name>A0A2I0K3H9_PUNGR</name>
<proteinExistence type="predicted"/>
<comment type="caution">
    <text evidence="1">The sequence shown here is derived from an EMBL/GenBank/DDBJ whole genome shotgun (WGS) entry which is preliminary data.</text>
</comment>
<gene>
    <name evidence="1" type="ORF">CRG98_016543</name>
</gene>
<protein>
    <submittedName>
        <fullName evidence="1">Uncharacterized protein</fullName>
    </submittedName>
</protein>
<dbReference type="AlphaFoldDB" id="A0A2I0K3H9"/>
<keyword evidence="2" id="KW-1185">Reference proteome</keyword>
<accession>A0A2I0K3H9</accession>
<sequence length="204" mass="22031">MLDGDTPVSTVNVVCGGCLVRSPFPTISCRSRGGYPLRICALEAGCVLLRGLSLHVVGGAPLQCWLVDIAEGGLGPSFGKRCDHANDFRGGVHRGYAHCGGALARRRKMRLVVLVDALGCAKGRMPGCVRGASRRELLLRLWFVGKCFIYPSSLSVIDLSVGEVNPGGCVREGCPGRRVVRILLWVSEVLVGWWTLSKREQEVE</sequence>